<name>A0A4C1YWU1_EUMVA</name>
<dbReference type="AlphaFoldDB" id="A0A4C1YWU1"/>
<evidence type="ECO:0000313" key="1">
    <source>
        <dbReference type="EMBL" id="GBP79690.1"/>
    </source>
</evidence>
<comment type="caution">
    <text evidence="1">The sequence shown here is derived from an EMBL/GenBank/DDBJ whole genome shotgun (WGS) entry which is preliminary data.</text>
</comment>
<organism evidence="1 2">
    <name type="scientific">Eumeta variegata</name>
    <name type="common">Bagworm moth</name>
    <name type="synonym">Eumeta japonica</name>
    <dbReference type="NCBI Taxonomy" id="151549"/>
    <lineage>
        <taxon>Eukaryota</taxon>
        <taxon>Metazoa</taxon>
        <taxon>Ecdysozoa</taxon>
        <taxon>Arthropoda</taxon>
        <taxon>Hexapoda</taxon>
        <taxon>Insecta</taxon>
        <taxon>Pterygota</taxon>
        <taxon>Neoptera</taxon>
        <taxon>Endopterygota</taxon>
        <taxon>Lepidoptera</taxon>
        <taxon>Glossata</taxon>
        <taxon>Ditrysia</taxon>
        <taxon>Tineoidea</taxon>
        <taxon>Psychidae</taxon>
        <taxon>Oiketicinae</taxon>
        <taxon>Eumeta</taxon>
    </lineage>
</organism>
<dbReference type="EMBL" id="BGZK01001424">
    <property type="protein sequence ID" value="GBP79690.1"/>
    <property type="molecule type" value="Genomic_DNA"/>
</dbReference>
<keyword evidence="2" id="KW-1185">Reference proteome</keyword>
<evidence type="ECO:0000313" key="2">
    <source>
        <dbReference type="Proteomes" id="UP000299102"/>
    </source>
</evidence>
<gene>
    <name evidence="1" type="ORF">EVAR_61213_1</name>
</gene>
<dbReference type="OrthoDB" id="6626714at2759"/>
<accession>A0A4C1YWU1</accession>
<reference evidence="1 2" key="1">
    <citation type="journal article" date="2019" name="Commun. Biol.">
        <title>The bagworm genome reveals a unique fibroin gene that provides high tensile strength.</title>
        <authorList>
            <person name="Kono N."/>
            <person name="Nakamura H."/>
            <person name="Ohtoshi R."/>
            <person name="Tomita M."/>
            <person name="Numata K."/>
            <person name="Arakawa K."/>
        </authorList>
    </citation>
    <scope>NUCLEOTIDE SEQUENCE [LARGE SCALE GENOMIC DNA]</scope>
</reference>
<protein>
    <submittedName>
        <fullName evidence="1">Uncharacterized protein</fullName>
    </submittedName>
</protein>
<proteinExistence type="predicted"/>
<sequence length="138" mass="15867">MPELVIVHWDGKLLPSLDVRNSKEEHLPILMSFGESEQLLAVPKLESSSDQDQAKAVLKAFYDWNLDDKVQIMCCDTTSFNTGRLKGACVLFKQKLDRELLLCLPLSRLRTGFKMFKTKIHQVTTSPDMTMFKNFRDN</sequence>
<dbReference type="Proteomes" id="UP000299102">
    <property type="component" value="Unassembled WGS sequence"/>
</dbReference>